<keyword evidence="2" id="KW-1185">Reference proteome</keyword>
<dbReference type="Pfam" id="PF16258">
    <property type="entry name" value="DUF4912"/>
    <property type="match status" value="1"/>
</dbReference>
<dbReference type="EMBL" id="CP015378">
    <property type="protein sequence ID" value="ANC77869.1"/>
    <property type="molecule type" value="Genomic_DNA"/>
</dbReference>
<accession>A0A161J769</accession>
<dbReference type="KEGG" id="fpn:ABE65_014100"/>
<evidence type="ECO:0000313" key="2">
    <source>
        <dbReference type="Proteomes" id="UP000076623"/>
    </source>
</evidence>
<dbReference type="InterPro" id="IPR032585">
    <property type="entry name" value="DUF4912"/>
</dbReference>
<protein>
    <recommendedName>
        <fullName evidence="3">DUF4912 domain-containing protein</fullName>
    </recommendedName>
</protein>
<dbReference type="RefSeq" id="WP_066396179.1">
    <property type="nucleotide sequence ID" value="NZ_CP015378.1"/>
</dbReference>
<organism evidence="1 2">
    <name type="scientific">Fictibacillus phosphorivorans</name>
    <dbReference type="NCBI Taxonomy" id="1221500"/>
    <lineage>
        <taxon>Bacteria</taxon>
        <taxon>Bacillati</taxon>
        <taxon>Bacillota</taxon>
        <taxon>Bacilli</taxon>
        <taxon>Bacillales</taxon>
        <taxon>Fictibacillaceae</taxon>
        <taxon>Fictibacillus</taxon>
    </lineage>
</organism>
<reference evidence="1 2" key="1">
    <citation type="submission" date="2016-04" db="EMBL/GenBank/DDBJ databases">
        <title>Complete genome sequence of Fictibacillus phosphorivorans G25-29, a strain toxic to nematodes.</title>
        <authorList>
            <person name="Zheng Z."/>
        </authorList>
    </citation>
    <scope>NUCLEOTIDE SEQUENCE [LARGE SCALE GENOMIC DNA]</scope>
    <source>
        <strain evidence="1 2">G25-29</strain>
    </source>
</reference>
<dbReference type="AlphaFoldDB" id="A0A161J769"/>
<proteinExistence type="predicted"/>
<evidence type="ECO:0000313" key="1">
    <source>
        <dbReference type="EMBL" id="ANC77869.1"/>
    </source>
</evidence>
<dbReference type="STRING" id="1221500.ABE65_014100"/>
<sequence length="215" mass="25737">MNLIEDIVKLKENGLTLQEIAQRMNMSLGKVQYRWNKYRQQQVPTTHELSSQPVLKVDKWSMPFEYEEANVHLMPRSPDSLYAYWSFSESTKQMAEHHFRTKWEDLPSILKIYDVTDIDFFGHNAHRTFEVELPPMTNNWFLQSLEPGRTYIVDIGTRTFDGSFFTLLRSNPAETSPSLYNSNHDEKIDRWKHQRVEQPEWLENFSTYSYYQKIR</sequence>
<evidence type="ECO:0008006" key="3">
    <source>
        <dbReference type="Google" id="ProtNLM"/>
    </source>
</evidence>
<gene>
    <name evidence="1" type="ORF">ABE65_014100</name>
</gene>
<name>A0A161J769_9BACL</name>
<dbReference type="Proteomes" id="UP000076623">
    <property type="component" value="Chromosome"/>
</dbReference>